<organism evidence="1">
    <name type="scientific">Anopheles darlingi</name>
    <name type="common">Mosquito</name>
    <dbReference type="NCBI Taxonomy" id="43151"/>
    <lineage>
        <taxon>Eukaryota</taxon>
        <taxon>Metazoa</taxon>
        <taxon>Ecdysozoa</taxon>
        <taxon>Arthropoda</taxon>
        <taxon>Hexapoda</taxon>
        <taxon>Insecta</taxon>
        <taxon>Pterygota</taxon>
        <taxon>Neoptera</taxon>
        <taxon>Endopterygota</taxon>
        <taxon>Diptera</taxon>
        <taxon>Nematocera</taxon>
        <taxon>Culicoidea</taxon>
        <taxon>Culicidae</taxon>
        <taxon>Anophelinae</taxon>
        <taxon>Anopheles</taxon>
    </lineage>
</organism>
<name>A0A2M4DSI9_ANODA</name>
<dbReference type="AlphaFoldDB" id="A0A2M4DSI9"/>
<reference evidence="1" key="1">
    <citation type="submission" date="2018-01" db="EMBL/GenBank/DDBJ databases">
        <title>An insight into the sialome of Amazonian anophelines.</title>
        <authorList>
            <person name="Ribeiro J.M."/>
            <person name="Scarpassa V."/>
            <person name="Calvo E."/>
        </authorList>
    </citation>
    <scope>NUCLEOTIDE SEQUENCE</scope>
</reference>
<sequence length="90" mass="10320">MQRCVALCVAAVDVRAAFDQLLQYFVVRMQTRKVDRRLPVLILGVNVPVATLEQLRHYRVVAFLRCAVQQIRGTVAAYVVRWRITAAEHL</sequence>
<protein>
    <submittedName>
        <fullName evidence="1">Putative secreted protein</fullName>
    </submittedName>
</protein>
<dbReference type="EMBL" id="GGFL01015980">
    <property type="protein sequence ID" value="MBW80158.1"/>
    <property type="molecule type" value="Transcribed_RNA"/>
</dbReference>
<proteinExistence type="predicted"/>
<evidence type="ECO:0000313" key="1">
    <source>
        <dbReference type="EMBL" id="MBW80158.1"/>
    </source>
</evidence>
<accession>A0A2M4DSI9</accession>